<evidence type="ECO:0000313" key="2">
    <source>
        <dbReference type="Proteomes" id="UP001385951"/>
    </source>
</evidence>
<evidence type="ECO:0008006" key="3">
    <source>
        <dbReference type="Google" id="ProtNLM"/>
    </source>
</evidence>
<dbReference type="GO" id="GO:0051118">
    <property type="term" value="F:glucan endo-1,3-alpha-glucosidase activity"/>
    <property type="evidence" value="ECO:0007669"/>
    <property type="project" value="InterPro"/>
</dbReference>
<dbReference type="EMBL" id="JASBNA010000008">
    <property type="protein sequence ID" value="KAK7689670.1"/>
    <property type="molecule type" value="Genomic_DNA"/>
</dbReference>
<evidence type="ECO:0000313" key="1">
    <source>
        <dbReference type="EMBL" id="KAK7689670.1"/>
    </source>
</evidence>
<gene>
    <name evidence="1" type="ORF">QCA50_007465</name>
</gene>
<comment type="caution">
    <text evidence="1">The sequence shown here is derived from an EMBL/GenBank/DDBJ whole genome shotgun (WGS) entry which is preliminary data.</text>
</comment>
<protein>
    <recommendedName>
        <fullName evidence="3">Glycoside hydrolase family 71 protein</fullName>
    </recommendedName>
</protein>
<dbReference type="Proteomes" id="UP001385951">
    <property type="component" value="Unassembled WGS sequence"/>
</dbReference>
<dbReference type="InterPro" id="IPR005197">
    <property type="entry name" value="Glyco_hydro_71"/>
</dbReference>
<dbReference type="Gene3D" id="3.20.20.80">
    <property type="entry name" value="Glycosidases"/>
    <property type="match status" value="1"/>
</dbReference>
<accession>A0AAW0G893</accession>
<dbReference type="CDD" id="cd11577">
    <property type="entry name" value="GH71"/>
    <property type="match status" value="1"/>
</dbReference>
<sequence length="461" mass="50842">MGVDYQTLGRSAFAMSCDSHPTPSILSTCRPCYLFLQCVESCYRIKELINRASPSNLVFAHFMVGFAATYSVGSWENDIAIAPSKGIDGFALNFGPDNWQAVQVSNAYIAAINQGFKMFLSFDMSAWACQSASDADGIRQFVNGYNGHPNQVYIDGKMLVSTFSGEQCGFGTRDLNTGWWNTIKAGMPPTYFVPAFFANPGDFGGLTAIDGAFNWNSAWPSGDFDIDFGNDQTWINDLGGRGYMAGVSPWFFTHYGPQSFNKNWIYRADDWLWASRWEELIQNRGQVSFAQVISWNDYSESHYVGPIDGVQPNSQAWVDGFDHQGWLDLMSYYIAAYKTGVYPAITKDRIFLWGRLYPAAAGAPDPVAKPDNWQWTDDFLWAVILTQSPGSVTLSCGSNVQTFQVGAGLSKLKLPLNTSCSVSAQVARNGITTVNFSPPGFNFNTNPPSYNFNAFVAASPA</sequence>
<keyword evidence="2" id="KW-1185">Reference proteome</keyword>
<reference evidence="1 2" key="1">
    <citation type="submission" date="2022-09" db="EMBL/GenBank/DDBJ databases">
        <authorList>
            <person name="Palmer J.M."/>
        </authorList>
    </citation>
    <scope>NUCLEOTIDE SEQUENCE [LARGE SCALE GENOMIC DNA]</scope>
    <source>
        <strain evidence="1 2">DSM 7382</strain>
    </source>
</reference>
<dbReference type="Pfam" id="PF03659">
    <property type="entry name" value="Glyco_hydro_71"/>
    <property type="match status" value="1"/>
</dbReference>
<dbReference type="AlphaFoldDB" id="A0AAW0G893"/>
<name>A0AAW0G893_9APHY</name>
<proteinExistence type="predicted"/>
<organism evidence="1 2">
    <name type="scientific">Cerrena zonata</name>
    <dbReference type="NCBI Taxonomy" id="2478898"/>
    <lineage>
        <taxon>Eukaryota</taxon>
        <taxon>Fungi</taxon>
        <taxon>Dikarya</taxon>
        <taxon>Basidiomycota</taxon>
        <taxon>Agaricomycotina</taxon>
        <taxon>Agaricomycetes</taxon>
        <taxon>Polyporales</taxon>
        <taxon>Cerrenaceae</taxon>
        <taxon>Cerrena</taxon>
    </lineage>
</organism>